<reference evidence="10 11" key="1">
    <citation type="submission" date="2020-08" db="EMBL/GenBank/DDBJ databases">
        <title>Genomic Encyclopedia of Type Strains, Phase IV (KMG-IV): sequencing the most valuable type-strain genomes for metagenomic binning, comparative biology and taxonomic classification.</title>
        <authorList>
            <person name="Goeker M."/>
        </authorList>
    </citation>
    <scope>NUCLEOTIDE SEQUENCE [LARGE SCALE GENOMIC DNA]</scope>
    <source>
        <strain evidence="10 11">DSM 103733</strain>
    </source>
</reference>
<dbReference type="AlphaFoldDB" id="A0A841K1P0"/>
<feature type="compositionally biased region" description="Pro residues" evidence="8">
    <location>
        <begin position="729"/>
        <end position="741"/>
    </location>
</feature>
<evidence type="ECO:0000256" key="4">
    <source>
        <dbReference type="ARBA" id="ARBA00022452"/>
    </source>
</evidence>
<sequence>MQFFAKRQKAVSRKPVPSLFLKLKAGAAVSCLLLGTAPGYASTGFQAAPAQNSPQPNATGHVSAPGLPPEPAPNYTQPLYMRPGLRNFGKERGYFPNPLAPYKPTTAPMGNFSNSPKLEDLIKNGKIYLSLSDAVLLALENNYDIAIQRYNLDIADTDILRARSGTSVLLGVSSGLVTGTLGSTGTTVTGGGGPGGTSAGAGGAGTGAGGQALSTNGAGPVPEQMDPALTGTVQLERQTTAELNPLFSGSNNLTQNTNTYNFAYNQGFITGTQLQVTFNNTYQTSNSEFNTYSPAYQTTFNAQLTQHLLQGFGRGVNGRFIVQAKNDRRIADSAFRQQLLYTVNQIENIYWGLVSAYEDLQAKNRSLEQSARLLDDDKKALEIGTMAPLDVVSANSSVESDKQAVITSQSNLEYQQLIMKQAISRSLEDPVLANAPVIPTDRISLIEMPEERESADDLVRQAEANSPTIEQSIITLKNDEVTLKGAKNGLLPQVDVYAFYGASGLGGTQSPGCINFETGASCPAGTYPPVTYGSAFSNLFNSSSPSKGAGLTLNVPIRNRFAQSVQARSELEFRQAQMRLQQLYVQTRMNVINAQFALTNDRASVQSANATRDYDRQSLDAEEKKLHLGASTTALVLQQQRALAIAENSVISATAKYAIDRAALEQILASTLDRYGIAIADAVSGKVTSPPVIPGLEPAKQEPEVTVPGQQQTLQKQEQQGPTQAQPIPQQPPPPPQTPQR</sequence>
<accession>A0A841K1P0</accession>
<evidence type="ECO:0000313" key="11">
    <source>
        <dbReference type="Proteomes" id="UP000538666"/>
    </source>
</evidence>
<keyword evidence="11" id="KW-1185">Reference proteome</keyword>
<evidence type="ECO:0000256" key="5">
    <source>
        <dbReference type="ARBA" id="ARBA00022692"/>
    </source>
</evidence>
<feature type="signal peptide" evidence="9">
    <location>
        <begin position="1"/>
        <end position="41"/>
    </location>
</feature>
<keyword evidence="4" id="KW-1134">Transmembrane beta strand</keyword>
<dbReference type="InterPro" id="IPR003423">
    <property type="entry name" value="OMP_efflux"/>
</dbReference>
<dbReference type="GO" id="GO:0015562">
    <property type="term" value="F:efflux transmembrane transporter activity"/>
    <property type="evidence" value="ECO:0007669"/>
    <property type="project" value="InterPro"/>
</dbReference>
<dbReference type="PANTHER" id="PTHR30026:SF23">
    <property type="entry name" value="TO APRF-PUTATIVE OUTER MEMBRANE EFFLUX PROTEIN OR SECRETED ALKALINE PHOSPHATASE-RELATED"/>
    <property type="match status" value="1"/>
</dbReference>
<evidence type="ECO:0000256" key="6">
    <source>
        <dbReference type="ARBA" id="ARBA00023136"/>
    </source>
</evidence>
<keyword evidence="7" id="KW-0998">Cell outer membrane</keyword>
<dbReference type="Gene3D" id="1.20.1600.10">
    <property type="entry name" value="Outer membrane efflux proteins (OEP)"/>
    <property type="match status" value="1"/>
</dbReference>
<evidence type="ECO:0000256" key="8">
    <source>
        <dbReference type="SAM" id="MobiDB-lite"/>
    </source>
</evidence>
<protein>
    <submittedName>
        <fullName evidence="10">Outer membrane protein TolC</fullName>
    </submittedName>
</protein>
<dbReference type="Pfam" id="PF02321">
    <property type="entry name" value="OEP"/>
    <property type="match status" value="2"/>
</dbReference>
<feature type="compositionally biased region" description="Low complexity" evidence="8">
    <location>
        <begin position="47"/>
        <end position="58"/>
    </location>
</feature>
<dbReference type="GO" id="GO:0015288">
    <property type="term" value="F:porin activity"/>
    <property type="evidence" value="ECO:0007669"/>
    <property type="project" value="TreeGrafter"/>
</dbReference>
<evidence type="ECO:0000256" key="9">
    <source>
        <dbReference type="SAM" id="SignalP"/>
    </source>
</evidence>
<feature type="chain" id="PRO_5032465367" evidence="9">
    <location>
        <begin position="42"/>
        <end position="741"/>
    </location>
</feature>
<comment type="subcellular location">
    <subcellularLocation>
        <location evidence="1">Cell outer membrane</location>
    </subcellularLocation>
</comment>
<organism evidence="10 11">
    <name type="scientific">Silvibacterium bohemicum</name>
    <dbReference type="NCBI Taxonomy" id="1577686"/>
    <lineage>
        <taxon>Bacteria</taxon>
        <taxon>Pseudomonadati</taxon>
        <taxon>Acidobacteriota</taxon>
        <taxon>Terriglobia</taxon>
        <taxon>Terriglobales</taxon>
        <taxon>Acidobacteriaceae</taxon>
        <taxon>Silvibacterium</taxon>
    </lineage>
</organism>
<dbReference type="SUPFAM" id="SSF56954">
    <property type="entry name" value="Outer membrane efflux proteins (OEP)"/>
    <property type="match status" value="1"/>
</dbReference>
<gene>
    <name evidence="10" type="ORF">HNQ77_004486</name>
</gene>
<dbReference type="InterPro" id="IPR051906">
    <property type="entry name" value="TolC-like"/>
</dbReference>
<keyword evidence="9" id="KW-0732">Signal</keyword>
<dbReference type="EMBL" id="JACHEK010000010">
    <property type="protein sequence ID" value="MBB6146507.1"/>
    <property type="molecule type" value="Genomic_DNA"/>
</dbReference>
<feature type="region of interest" description="Disordered" evidence="8">
    <location>
        <begin position="688"/>
        <end position="741"/>
    </location>
</feature>
<name>A0A841K1P0_9BACT</name>
<dbReference type="OrthoDB" id="102194at2"/>
<proteinExistence type="inferred from homology"/>
<comment type="caution">
    <text evidence="10">The sequence shown here is derived from an EMBL/GenBank/DDBJ whole genome shotgun (WGS) entry which is preliminary data.</text>
</comment>
<evidence type="ECO:0000256" key="3">
    <source>
        <dbReference type="ARBA" id="ARBA00022448"/>
    </source>
</evidence>
<feature type="region of interest" description="Disordered" evidence="8">
    <location>
        <begin position="183"/>
        <end position="220"/>
    </location>
</feature>
<dbReference type="GO" id="GO:1990281">
    <property type="term" value="C:efflux pump complex"/>
    <property type="evidence" value="ECO:0007669"/>
    <property type="project" value="TreeGrafter"/>
</dbReference>
<keyword evidence="5" id="KW-0812">Transmembrane</keyword>
<keyword evidence="3" id="KW-0813">Transport</keyword>
<feature type="compositionally biased region" description="Gly residues" evidence="8">
    <location>
        <begin position="188"/>
        <end position="210"/>
    </location>
</feature>
<dbReference type="PANTHER" id="PTHR30026">
    <property type="entry name" value="OUTER MEMBRANE PROTEIN TOLC"/>
    <property type="match status" value="1"/>
</dbReference>
<keyword evidence="6" id="KW-0472">Membrane</keyword>
<evidence type="ECO:0000313" key="10">
    <source>
        <dbReference type="EMBL" id="MBB6146507.1"/>
    </source>
</evidence>
<evidence type="ECO:0000256" key="1">
    <source>
        <dbReference type="ARBA" id="ARBA00004442"/>
    </source>
</evidence>
<comment type="similarity">
    <text evidence="2">Belongs to the outer membrane factor (OMF) (TC 1.B.17) family.</text>
</comment>
<feature type="compositionally biased region" description="Low complexity" evidence="8">
    <location>
        <begin position="708"/>
        <end position="728"/>
    </location>
</feature>
<evidence type="ECO:0000256" key="7">
    <source>
        <dbReference type="ARBA" id="ARBA00023237"/>
    </source>
</evidence>
<dbReference type="Proteomes" id="UP000538666">
    <property type="component" value="Unassembled WGS sequence"/>
</dbReference>
<dbReference type="GO" id="GO:0009279">
    <property type="term" value="C:cell outer membrane"/>
    <property type="evidence" value="ECO:0007669"/>
    <property type="project" value="UniProtKB-SubCell"/>
</dbReference>
<evidence type="ECO:0000256" key="2">
    <source>
        <dbReference type="ARBA" id="ARBA00007613"/>
    </source>
</evidence>
<dbReference type="RefSeq" id="WP_082125637.1">
    <property type="nucleotide sequence ID" value="NZ_JACHEK010000010.1"/>
</dbReference>
<feature type="region of interest" description="Disordered" evidence="8">
    <location>
        <begin position="47"/>
        <end position="74"/>
    </location>
</feature>